<dbReference type="InterPro" id="IPR011805">
    <property type="entry name" value="RNase_R"/>
</dbReference>
<feature type="domain" description="S1 motif" evidence="9">
    <location>
        <begin position="633"/>
        <end position="714"/>
    </location>
</feature>
<dbReference type="Pfam" id="PF17876">
    <property type="entry name" value="CSD2"/>
    <property type="match status" value="1"/>
</dbReference>
<dbReference type="Proteomes" id="UP000199118">
    <property type="component" value="Unassembled WGS sequence"/>
</dbReference>
<feature type="region of interest" description="Disordered" evidence="8">
    <location>
        <begin position="718"/>
        <end position="752"/>
    </location>
</feature>
<evidence type="ECO:0000256" key="1">
    <source>
        <dbReference type="ARBA" id="ARBA00001849"/>
    </source>
</evidence>
<evidence type="ECO:0000256" key="3">
    <source>
        <dbReference type="ARBA" id="ARBA00022722"/>
    </source>
</evidence>
<dbReference type="PANTHER" id="PTHR23355:SF9">
    <property type="entry name" value="DIS3-LIKE EXONUCLEASE 2"/>
    <property type="match status" value="1"/>
</dbReference>
<keyword evidence="11" id="KW-1185">Reference proteome</keyword>
<evidence type="ECO:0000313" key="11">
    <source>
        <dbReference type="Proteomes" id="UP000199118"/>
    </source>
</evidence>
<dbReference type="InterPro" id="IPR003029">
    <property type="entry name" value="S1_domain"/>
</dbReference>
<dbReference type="EC" id="3.1.13.1" evidence="7"/>
<feature type="compositionally biased region" description="Basic residues" evidence="8">
    <location>
        <begin position="743"/>
        <end position="752"/>
    </location>
</feature>
<dbReference type="GO" id="GO:0005829">
    <property type="term" value="C:cytosol"/>
    <property type="evidence" value="ECO:0007669"/>
    <property type="project" value="TreeGrafter"/>
</dbReference>
<comment type="subcellular location">
    <subcellularLocation>
        <location evidence="7">Cytoplasm</location>
    </subcellularLocation>
</comment>
<accession>A0A1H3EXX4</accession>
<dbReference type="OrthoDB" id="9764149at2"/>
<organism evidence="10 11">
    <name type="scientific">Albimonas donghaensis</name>
    <dbReference type="NCBI Taxonomy" id="356660"/>
    <lineage>
        <taxon>Bacteria</taxon>
        <taxon>Pseudomonadati</taxon>
        <taxon>Pseudomonadota</taxon>
        <taxon>Alphaproteobacteria</taxon>
        <taxon>Rhodobacterales</taxon>
        <taxon>Paracoccaceae</taxon>
        <taxon>Albimonas</taxon>
    </lineage>
</organism>
<proteinExistence type="inferred from homology"/>
<comment type="similarity">
    <text evidence="7">Belongs to the RNR ribonuclease family. RNase R subfamily.</text>
</comment>
<dbReference type="CDD" id="cd04471">
    <property type="entry name" value="S1_RNase_R"/>
    <property type="match status" value="1"/>
</dbReference>
<name>A0A1H3EXX4_9RHOB</name>
<evidence type="ECO:0000256" key="7">
    <source>
        <dbReference type="HAMAP-Rule" id="MF_01895"/>
    </source>
</evidence>
<dbReference type="InterPro" id="IPR040476">
    <property type="entry name" value="CSD2"/>
</dbReference>
<dbReference type="Pfam" id="PF00773">
    <property type="entry name" value="RNB"/>
    <property type="match status" value="1"/>
</dbReference>
<dbReference type="GO" id="GO:0006402">
    <property type="term" value="P:mRNA catabolic process"/>
    <property type="evidence" value="ECO:0007669"/>
    <property type="project" value="TreeGrafter"/>
</dbReference>
<dbReference type="Gene3D" id="2.40.50.140">
    <property type="entry name" value="Nucleic acid-binding proteins"/>
    <property type="match status" value="1"/>
</dbReference>
<keyword evidence="5 7" id="KW-0269">Exonuclease</keyword>
<evidence type="ECO:0000256" key="8">
    <source>
        <dbReference type="SAM" id="MobiDB-lite"/>
    </source>
</evidence>
<keyword evidence="2 7" id="KW-0963">Cytoplasm</keyword>
<evidence type="ECO:0000313" key="10">
    <source>
        <dbReference type="EMBL" id="SDX83673.1"/>
    </source>
</evidence>
<dbReference type="InterPro" id="IPR050180">
    <property type="entry name" value="RNR_Ribonuclease"/>
</dbReference>
<evidence type="ECO:0000259" key="9">
    <source>
        <dbReference type="PROSITE" id="PS50126"/>
    </source>
</evidence>
<keyword evidence="6 7" id="KW-0694">RNA-binding</keyword>
<dbReference type="InterPro" id="IPR012340">
    <property type="entry name" value="NA-bd_OB-fold"/>
</dbReference>
<comment type="catalytic activity">
    <reaction evidence="1 7">
        <text>Exonucleolytic cleavage in the 3'- to 5'-direction to yield nucleoside 5'-phosphates.</text>
        <dbReference type="EC" id="3.1.13.1"/>
    </reaction>
</comment>
<dbReference type="InterPro" id="IPR004476">
    <property type="entry name" value="RNase_II/RNase_R"/>
</dbReference>
<comment type="function">
    <text evidence="7">3'-5' exoribonuclease that releases 5'-nucleoside monophosphates and is involved in maturation of structured RNAs.</text>
</comment>
<feature type="compositionally biased region" description="Basic residues" evidence="8">
    <location>
        <begin position="724"/>
        <end position="735"/>
    </location>
</feature>
<dbReference type="PROSITE" id="PS50126">
    <property type="entry name" value="S1"/>
    <property type="match status" value="1"/>
</dbReference>
<dbReference type="GO" id="GO:0008859">
    <property type="term" value="F:exoribonuclease II activity"/>
    <property type="evidence" value="ECO:0007669"/>
    <property type="project" value="UniProtKB-UniRule"/>
</dbReference>
<keyword evidence="3 7" id="KW-0540">Nuclease</keyword>
<dbReference type="HAMAP" id="MF_01895">
    <property type="entry name" value="RNase_R"/>
    <property type="match status" value="1"/>
</dbReference>
<dbReference type="GO" id="GO:0003723">
    <property type="term" value="F:RNA binding"/>
    <property type="evidence" value="ECO:0007669"/>
    <property type="project" value="UniProtKB-UniRule"/>
</dbReference>
<evidence type="ECO:0000256" key="2">
    <source>
        <dbReference type="ARBA" id="ARBA00022490"/>
    </source>
</evidence>
<evidence type="ECO:0000256" key="5">
    <source>
        <dbReference type="ARBA" id="ARBA00022839"/>
    </source>
</evidence>
<dbReference type="PROSITE" id="PS01175">
    <property type="entry name" value="RIBONUCLEASE_II"/>
    <property type="match status" value="1"/>
</dbReference>
<dbReference type="NCBIfam" id="TIGR02063">
    <property type="entry name" value="RNase_R"/>
    <property type="match status" value="1"/>
</dbReference>
<dbReference type="SMART" id="SM00955">
    <property type="entry name" value="RNB"/>
    <property type="match status" value="1"/>
</dbReference>
<keyword evidence="4 7" id="KW-0378">Hydrolase</keyword>
<dbReference type="SUPFAM" id="SSF50249">
    <property type="entry name" value="Nucleic acid-binding proteins"/>
    <property type="match status" value="2"/>
</dbReference>
<gene>
    <name evidence="7" type="primary">rnr</name>
    <name evidence="10" type="ORF">SAMN05444336_11145</name>
</gene>
<protein>
    <recommendedName>
        <fullName evidence="7">Ribonuclease R</fullName>
        <shortName evidence="7">RNase R</shortName>
        <ecNumber evidence="7">3.1.13.1</ecNumber>
    </recommendedName>
</protein>
<dbReference type="NCBIfam" id="TIGR00358">
    <property type="entry name" value="3_prime_RNase"/>
    <property type="match status" value="1"/>
</dbReference>
<reference evidence="10 11" key="1">
    <citation type="submission" date="2016-10" db="EMBL/GenBank/DDBJ databases">
        <authorList>
            <person name="de Groot N.N."/>
        </authorList>
    </citation>
    <scope>NUCLEOTIDE SEQUENCE [LARGE SCALE GENOMIC DNA]</scope>
    <source>
        <strain evidence="10 11">DSM 17890</strain>
    </source>
</reference>
<dbReference type="InterPro" id="IPR001900">
    <property type="entry name" value="RNase_II/R"/>
</dbReference>
<dbReference type="EMBL" id="FNMZ01000011">
    <property type="protein sequence ID" value="SDX83673.1"/>
    <property type="molecule type" value="Genomic_DNA"/>
</dbReference>
<dbReference type="SMART" id="SM00316">
    <property type="entry name" value="S1"/>
    <property type="match status" value="1"/>
</dbReference>
<dbReference type="AlphaFoldDB" id="A0A1H3EXX4"/>
<dbReference type="InterPro" id="IPR022966">
    <property type="entry name" value="RNase_II/R_CS"/>
</dbReference>
<dbReference type="PANTHER" id="PTHR23355">
    <property type="entry name" value="RIBONUCLEASE"/>
    <property type="match status" value="1"/>
</dbReference>
<dbReference type="STRING" id="356660.SAMN05444336_11145"/>
<evidence type="ECO:0000256" key="4">
    <source>
        <dbReference type="ARBA" id="ARBA00022801"/>
    </source>
</evidence>
<dbReference type="RefSeq" id="WP_092684942.1">
    <property type="nucleotide sequence ID" value="NZ_FNMZ01000011.1"/>
</dbReference>
<evidence type="ECO:0000256" key="6">
    <source>
        <dbReference type="ARBA" id="ARBA00022884"/>
    </source>
</evidence>
<sequence>MSQLPDKERLAAFIRENPDQAGKRELARAFGLKGAQRIELKRMLNELADEGVIERRAKKSFAAPGQLPPVSVLIAGAPDANGDLFATPQDWDRDEPAPRILILPGKGPAPGEGDRLLTRVNPVTGEDHQYLGKVIKRIGAGPRRMLGIFRRAHDGAGRLVPVAKGDQREWVILPRDAGEAENGELVEAEQISDGPQRRRAIGLPKARITERLGAPGAARTFSLIAIHEQGIPDAFPEEVEAAAEAAEPVEGLKGREDLRHLPLVTIDPADARDHDDAVAAMPDPDKANKGGHIVWVAIADVAHYVRPGGALDREAIKRGNSTYFPDRVVPMLPEALSADLCSLVEGEDRPCIALRMVLDETGELKTHDFHRGIMRSPASLTYEQAQAAADGRPDPATEPHLEVLAALFAAYDCASIARERRQPLELDLPERRIRLDEAGAVASVGFRERLEAHKLIEEFMILANVCAAETLEARRRPLLYRVHEVPGEAKLDALREVAEGCGLTLSRGQIPRPALFNRLLRQAAGSDFAELVNLSVLRAQTQAYYGPDNLGHFGLNLRAYAHFTSPIRRYADLVVHRALIAAHGWGNDGQTGEEMEGLKDIAEHISFTERRSMTAERDTNDRYLAAYLAERVGNEFEGRIAGVARFGLFVKLDETGADGLIPIASLGREWFRHDADAQTLTGEDSGRVIGLGQRVLVKLQEAAPVTGGLLLELLEVEGESGPRPRGRNKAPRKKIGGAGIARAKAKRKPRRH</sequence>
<dbReference type="Pfam" id="PF00575">
    <property type="entry name" value="S1"/>
    <property type="match status" value="1"/>
</dbReference>